<evidence type="ECO:0000256" key="1">
    <source>
        <dbReference type="ARBA" id="ARBA00022801"/>
    </source>
</evidence>
<dbReference type="GO" id="GO:0008477">
    <property type="term" value="F:purine nucleosidase activity"/>
    <property type="evidence" value="ECO:0007669"/>
    <property type="project" value="TreeGrafter"/>
</dbReference>
<dbReference type="Proteomes" id="UP000076660">
    <property type="component" value="Unassembled WGS sequence"/>
</dbReference>
<dbReference type="InterPro" id="IPR023186">
    <property type="entry name" value="IUNH"/>
</dbReference>
<dbReference type="RefSeq" id="WP_063274942.1">
    <property type="nucleotide sequence ID" value="NZ_LQMT02000010.1"/>
</dbReference>
<dbReference type="GO" id="GO:0005829">
    <property type="term" value="C:cytosol"/>
    <property type="evidence" value="ECO:0007669"/>
    <property type="project" value="TreeGrafter"/>
</dbReference>
<accession>A0A1W2LYY7</accession>
<feature type="domain" description="Inosine/uridine-preferring nucleoside hydrolase" evidence="4">
    <location>
        <begin position="32"/>
        <end position="318"/>
    </location>
</feature>
<dbReference type="InterPro" id="IPR001910">
    <property type="entry name" value="Inosine/uridine_hydrolase_dom"/>
</dbReference>
<dbReference type="Pfam" id="PF01156">
    <property type="entry name" value="IU_nuc_hydro"/>
    <property type="match status" value="1"/>
</dbReference>
<feature type="chain" id="PRO_5010733596" evidence="3">
    <location>
        <begin position="27"/>
        <end position="341"/>
    </location>
</feature>
<evidence type="ECO:0000313" key="6">
    <source>
        <dbReference type="Proteomes" id="UP000076660"/>
    </source>
</evidence>
<keyword evidence="2" id="KW-0326">Glycosidase</keyword>
<dbReference type="EMBL" id="LQMT02000010">
    <property type="protein sequence ID" value="ONF72434.1"/>
    <property type="molecule type" value="Genomic_DNA"/>
</dbReference>
<evidence type="ECO:0000259" key="4">
    <source>
        <dbReference type="Pfam" id="PF01156"/>
    </source>
</evidence>
<dbReference type="SUPFAM" id="SSF53590">
    <property type="entry name" value="Nucleoside hydrolase"/>
    <property type="match status" value="1"/>
</dbReference>
<keyword evidence="1 5" id="KW-0378">Hydrolase</keyword>
<feature type="signal peptide" evidence="3">
    <location>
        <begin position="1"/>
        <end position="26"/>
    </location>
</feature>
<dbReference type="PANTHER" id="PTHR12304:SF46">
    <property type="entry name" value="INOSINE-ADENOSINE-GUANOSINE-NUCLEOSIDE HYDROLASE"/>
    <property type="match status" value="1"/>
</dbReference>
<sequence>MSAPRTVLAVLLACVLGAVAAPAASAASPVPVVFDGDSDFADIATLAYLCQAHEQRRIDLRAVTVTNNGAGTPGRALTHVRTALAKCGLSGIPVADGSDTGVNPMPADGRAWTESILTGALGDAGVPDRPSKIRASTLLAATVLKSAKPVVVIATGPLTNVAKAMDVPGVAQRISRLAVMGGAFDVPGNLFGPGAEKFDGTQEVNMWLDPASADKVFAGLRRVDIVPLDATNDVPITPSYVERLGREGRTPEAKLVHAIVTQPDLAPYIEDGSAFWWDTLASSEVLDAVSPVKLRKAKVDVRQDGAAAGRTYVTPKGTSQNVGYDADPVAWENGFLKMLNG</sequence>
<dbReference type="InterPro" id="IPR036452">
    <property type="entry name" value="Ribo_hydro-like"/>
</dbReference>
<dbReference type="Gene3D" id="3.90.245.10">
    <property type="entry name" value="Ribonucleoside hydrolase-like"/>
    <property type="match status" value="1"/>
</dbReference>
<keyword evidence="3" id="KW-0732">Signal</keyword>
<reference evidence="5 6" key="1">
    <citation type="submission" date="2016-12" db="EMBL/GenBank/DDBJ databases">
        <title>Amycolatopsis keratiniphila subsp. keratiniphila genome sequencing and assembly.</title>
        <authorList>
            <person name="Mayilraj S."/>
            <person name="Kaur N."/>
        </authorList>
    </citation>
    <scope>NUCLEOTIDE SEQUENCE [LARGE SCALE GENOMIC DNA]</scope>
    <source>
        <strain evidence="5 6">DSM 44409</strain>
    </source>
</reference>
<organism evidence="5 6">
    <name type="scientific">Amycolatopsis keratiniphila subsp. keratiniphila</name>
    <dbReference type="NCBI Taxonomy" id="227715"/>
    <lineage>
        <taxon>Bacteria</taxon>
        <taxon>Bacillati</taxon>
        <taxon>Actinomycetota</taxon>
        <taxon>Actinomycetes</taxon>
        <taxon>Pseudonocardiales</taxon>
        <taxon>Pseudonocardiaceae</taxon>
        <taxon>Amycolatopsis</taxon>
        <taxon>Amycolatopsis japonica group</taxon>
    </lineage>
</organism>
<protein>
    <submittedName>
        <fullName evidence="5">Nucleoside hydrolase</fullName>
    </submittedName>
</protein>
<dbReference type="OrthoDB" id="9797882at2"/>
<comment type="caution">
    <text evidence="5">The sequence shown here is derived from an EMBL/GenBank/DDBJ whole genome shotgun (WGS) entry which is preliminary data.</text>
</comment>
<dbReference type="AlphaFoldDB" id="A0A1W2LYY7"/>
<name>A0A1W2LYY7_9PSEU</name>
<dbReference type="PANTHER" id="PTHR12304">
    <property type="entry name" value="INOSINE-URIDINE PREFERRING NUCLEOSIDE HYDROLASE"/>
    <property type="match status" value="1"/>
</dbReference>
<evidence type="ECO:0000256" key="2">
    <source>
        <dbReference type="ARBA" id="ARBA00023295"/>
    </source>
</evidence>
<dbReference type="GO" id="GO:0006152">
    <property type="term" value="P:purine nucleoside catabolic process"/>
    <property type="evidence" value="ECO:0007669"/>
    <property type="project" value="TreeGrafter"/>
</dbReference>
<proteinExistence type="predicted"/>
<gene>
    <name evidence="5" type="ORF">AVR91_0209525</name>
</gene>
<evidence type="ECO:0000256" key="3">
    <source>
        <dbReference type="SAM" id="SignalP"/>
    </source>
</evidence>
<evidence type="ECO:0000313" key="5">
    <source>
        <dbReference type="EMBL" id="ONF72434.1"/>
    </source>
</evidence>